<comment type="caution">
    <text evidence="1">The sequence shown here is derived from an EMBL/GenBank/DDBJ whole genome shotgun (WGS) entry which is preliminary data.</text>
</comment>
<evidence type="ECO:0000313" key="1">
    <source>
        <dbReference type="EMBL" id="KAF7533703.1"/>
    </source>
</evidence>
<sequence length="201" mass="22144">MLHTGPAEGAQGAASSTYNWSLTLERYRSPVPRRMLCQICRLVYFAQTVHASGPLPNPGRRARSHRIAPPLRTLLLAPFSPDPALDVESRWVLLTVLRIRRPFPIFTPVGRPRGDKNTATPQSSRWPMPQIPSHFSLGPITRSPHKCRGWGNQAILLQITEYGLRPCVIPWPPAPSPKIDEVARAARGLVEEASVLGASAA</sequence>
<organism evidence="1 2">
    <name type="scientific">Cylindrodendrum hubeiense</name>
    <dbReference type="NCBI Taxonomy" id="595255"/>
    <lineage>
        <taxon>Eukaryota</taxon>
        <taxon>Fungi</taxon>
        <taxon>Dikarya</taxon>
        <taxon>Ascomycota</taxon>
        <taxon>Pezizomycotina</taxon>
        <taxon>Sordariomycetes</taxon>
        <taxon>Hypocreomycetidae</taxon>
        <taxon>Hypocreales</taxon>
        <taxon>Nectriaceae</taxon>
        <taxon>Cylindrodendrum</taxon>
    </lineage>
</organism>
<keyword evidence="2" id="KW-1185">Reference proteome</keyword>
<dbReference type="EMBL" id="JAANBB010000812">
    <property type="protein sequence ID" value="KAF7533703.1"/>
    <property type="molecule type" value="Genomic_DNA"/>
</dbReference>
<proteinExistence type="predicted"/>
<accession>A0A9P5GTM0</accession>
<reference evidence="1" key="1">
    <citation type="submission" date="2020-03" db="EMBL/GenBank/DDBJ databases">
        <title>Draft Genome Sequence of Cylindrodendrum hubeiense.</title>
        <authorList>
            <person name="Buettner E."/>
            <person name="Kellner H."/>
        </authorList>
    </citation>
    <scope>NUCLEOTIDE SEQUENCE</scope>
    <source>
        <strain evidence="1">IHI 201604</strain>
    </source>
</reference>
<gene>
    <name evidence="1" type="ORF">G7Z17_g13473</name>
</gene>
<dbReference type="Proteomes" id="UP000722485">
    <property type="component" value="Unassembled WGS sequence"/>
</dbReference>
<protein>
    <submittedName>
        <fullName evidence="1">Uncharacterized protein</fullName>
    </submittedName>
</protein>
<evidence type="ECO:0000313" key="2">
    <source>
        <dbReference type="Proteomes" id="UP000722485"/>
    </source>
</evidence>
<name>A0A9P5GTM0_9HYPO</name>
<dbReference type="AlphaFoldDB" id="A0A9P5GTM0"/>